<dbReference type="Gene3D" id="1.10.10.60">
    <property type="entry name" value="Homeodomain-like"/>
    <property type="match status" value="2"/>
</dbReference>
<dbReference type="EMBL" id="JBHLWQ010000015">
    <property type="protein sequence ID" value="MFC0199012.1"/>
    <property type="molecule type" value="Genomic_DNA"/>
</dbReference>
<proteinExistence type="predicted"/>
<dbReference type="Gene3D" id="2.60.120.10">
    <property type="entry name" value="Jelly Rolls"/>
    <property type="match status" value="1"/>
</dbReference>
<dbReference type="PANTHER" id="PTHR46796">
    <property type="entry name" value="HTH-TYPE TRANSCRIPTIONAL ACTIVATOR RHAS-RELATED"/>
    <property type="match status" value="1"/>
</dbReference>
<dbReference type="Proteomes" id="UP001589795">
    <property type="component" value="Unassembled WGS sequence"/>
</dbReference>
<dbReference type="Pfam" id="PF02311">
    <property type="entry name" value="AraC_binding"/>
    <property type="match status" value="1"/>
</dbReference>
<dbReference type="Pfam" id="PF12833">
    <property type="entry name" value="HTH_18"/>
    <property type="match status" value="1"/>
</dbReference>
<dbReference type="InterPro" id="IPR050204">
    <property type="entry name" value="AraC_XylS_family_regulators"/>
</dbReference>
<reference evidence="5 6" key="1">
    <citation type="submission" date="2024-09" db="EMBL/GenBank/DDBJ databases">
        <authorList>
            <person name="Sun Q."/>
            <person name="Mori K."/>
        </authorList>
    </citation>
    <scope>NUCLEOTIDE SEQUENCE [LARGE SCALE GENOMIC DNA]</scope>
    <source>
        <strain evidence="5 6">CCM 7904</strain>
    </source>
</reference>
<evidence type="ECO:0000313" key="5">
    <source>
        <dbReference type="EMBL" id="MFC0199012.1"/>
    </source>
</evidence>
<evidence type="ECO:0000256" key="1">
    <source>
        <dbReference type="ARBA" id="ARBA00023015"/>
    </source>
</evidence>
<feature type="domain" description="HTH araC/xylS-type" evidence="4">
    <location>
        <begin position="142"/>
        <end position="239"/>
    </location>
</feature>
<gene>
    <name evidence="5" type="ORF">ACFFIZ_01295</name>
</gene>
<dbReference type="SUPFAM" id="SSF51215">
    <property type="entry name" value="Regulatory protein AraC"/>
    <property type="match status" value="1"/>
</dbReference>
<keyword evidence="1" id="KW-0805">Transcription regulation</keyword>
<dbReference type="SUPFAM" id="SSF46689">
    <property type="entry name" value="Homeodomain-like"/>
    <property type="match status" value="2"/>
</dbReference>
<evidence type="ECO:0000256" key="3">
    <source>
        <dbReference type="ARBA" id="ARBA00023163"/>
    </source>
</evidence>
<sequence>MRHSHDQFGIGVILRGAQTSSSGRGTVEAQAGDLIAVNPGEVHDGAPLGEGGRAWQMLYFEPIVITDAMEILAEGAVPAMELSHPALRDPCAADQFRRLFSAVTDVHGSESEIADHEALVLLLAHLTDRPRPKEVHVPAAIADARARIDEDPAAPLTLAELADLGGVSRFHLLRGFARITGLTPHAYLVQRRLHLARRMIAAGDALADVAQAAGFSDQSHMTRLFIRSYGISPGRYAAAQR</sequence>
<organism evidence="5 6">
    <name type="scientific">Paracoccus rhizosphaerae</name>
    <dbReference type="NCBI Taxonomy" id="1133347"/>
    <lineage>
        <taxon>Bacteria</taxon>
        <taxon>Pseudomonadati</taxon>
        <taxon>Pseudomonadota</taxon>
        <taxon>Alphaproteobacteria</taxon>
        <taxon>Rhodobacterales</taxon>
        <taxon>Paracoccaceae</taxon>
        <taxon>Paracoccus</taxon>
    </lineage>
</organism>
<dbReference type="InterPro" id="IPR037923">
    <property type="entry name" value="HTH-like"/>
</dbReference>
<accession>A0ABV6CF57</accession>
<dbReference type="SMART" id="SM00342">
    <property type="entry name" value="HTH_ARAC"/>
    <property type="match status" value="1"/>
</dbReference>
<keyword evidence="2" id="KW-0238">DNA-binding</keyword>
<dbReference type="PANTHER" id="PTHR46796:SF2">
    <property type="entry name" value="TRANSCRIPTIONAL REGULATORY PROTEIN"/>
    <property type="match status" value="1"/>
</dbReference>
<comment type="caution">
    <text evidence="5">The sequence shown here is derived from an EMBL/GenBank/DDBJ whole genome shotgun (WGS) entry which is preliminary data.</text>
</comment>
<evidence type="ECO:0000259" key="4">
    <source>
        <dbReference type="PROSITE" id="PS01124"/>
    </source>
</evidence>
<dbReference type="InterPro" id="IPR003313">
    <property type="entry name" value="AraC-bd"/>
</dbReference>
<dbReference type="InterPro" id="IPR018060">
    <property type="entry name" value="HTH_AraC"/>
</dbReference>
<name>A0ABV6CF57_9RHOB</name>
<evidence type="ECO:0000256" key="2">
    <source>
        <dbReference type="ARBA" id="ARBA00023125"/>
    </source>
</evidence>
<evidence type="ECO:0000313" key="6">
    <source>
        <dbReference type="Proteomes" id="UP001589795"/>
    </source>
</evidence>
<keyword evidence="6" id="KW-1185">Reference proteome</keyword>
<dbReference type="InterPro" id="IPR009057">
    <property type="entry name" value="Homeodomain-like_sf"/>
</dbReference>
<dbReference type="RefSeq" id="WP_265508728.1">
    <property type="nucleotide sequence ID" value="NZ_JAOTBE010000106.1"/>
</dbReference>
<protein>
    <submittedName>
        <fullName evidence="5">AraC family transcriptional regulator</fullName>
    </submittedName>
</protein>
<dbReference type="PROSITE" id="PS01124">
    <property type="entry name" value="HTH_ARAC_FAMILY_2"/>
    <property type="match status" value="1"/>
</dbReference>
<dbReference type="InterPro" id="IPR014710">
    <property type="entry name" value="RmlC-like_jellyroll"/>
</dbReference>
<keyword evidence="3" id="KW-0804">Transcription</keyword>